<evidence type="ECO:0000313" key="2">
    <source>
        <dbReference type="Proteomes" id="UP001240589"/>
    </source>
</evidence>
<accession>A0AAW6ZDJ9</accession>
<evidence type="ECO:0008006" key="3">
    <source>
        <dbReference type="Google" id="ProtNLM"/>
    </source>
</evidence>
<organism evidence="1 2">
    <name type="scientific">Neisseria mucosa</name>
    <dbReference type="NCBI Taxonomy" id="488"/>
    <lineage>
        <taxon>Bacteria</taxon>
        <taxon>Pseudomonadati</taxon>
        <taxon>Pseudomonadota</taxon>
        <taxon>Betaproteobacteria</taxon>
        <taxon>Neisseriales</taxon>
        <taxon>Neisseriaceae</taxon>
        <taxon>Neisseria</taxon>
    </lineage>
</organism>
<dbReference type="RefSeq" id="WP_050896455.1">
    <property type="nucleotide sequence ID" value="NZ_JASOLC010000021.1"/>
</dbReference>
<dbReference type="EMBL" id="JASPBL010000022">
    <property type="protein sequence ID" value="MDK8361692.1"/>
    <property type="molecule type" value="Genomic_DNA"/>
</dbReference>
<dbReference type="Proteomes" id="UP001240589">
    <property type="component" value="Unassembled WGS sequence"/>
</dbReference>
<reference evidence="1" key="1">
    <citation type="submission" date="2023-05" db="EMBL/GenBank/DDBJ databases">
        <title>Genomic Catalog of Human Bladder Bacteria.</title>
        <authorList>
            <person name="Du J."/>
        </authorList>
    </citation>
    <scope>NUCLEOTIDE SEQUENCE</scope>
    <source>
        <strain evidence="1">UMB7974B</strain>
    </source>
</reference>
<dbReference type="AlphaFoldDB" id="A0AAW6ZDJ9"/>
<gene>
    <name evidence="1" type="ORF">QP792_05670</name>
</gene>
<comment type="caution">
    <text evidence="1">The sequence shown here is derived from an EMBL/GenBank/DDBJ whole genome shotgun (WGS) entry which is preliminary data.</text>
</comment>
<name>A0AAW6ZDJ9_NEIMU</name>
<evidence type="ECO:0000313" key="1">
    <source>
        <dbReference type="EMBL" id="MDK8361692.1"/>
    </source>
</evidence>
<proteinExistence type="predicted"/>
<sequence length="60" mass="6327">MSIDIEVIAEKVADLNIPGMEVDFDPAEAEALGAFEETAMDAETARDSVADLSREVAEGA</sequence>
<protein>
    <recommendedName>
        <fullName evidence="3">Conjugal transfer protein TraD</fullName>
    </recommendedName>
</protein>